<evidence type="ECO:0000313" key="3">
    <source>
        <dbReference type="Proteomes" id="UP000297549"/>
    </source>
</evidence>
<proteinExistence type="predicted"/>
<keyword evidence="3" id="KW-1185">Reference proteome</keyword>
<name>A0A4Z0Q6B3_9BACT</name>
<dbReference type="EMBL" id="SRLC01000001">
    <property type="protein sequence ID" value="TGE25194.1"/>
    <property type="molecule type" value="Genomic_DNA"/>
</dbReference>
<dbReference type="OrthoDB" id="754716at2"/>
<reference evidence="2 3" key="1">
    <citation type="submission" date="2019-04" db="EMBL/GenBank/DDBJ databases">
        <authorList>
            <person name="Feng G."/>
            <person name="Zhang J."/>
            <person name="Zhu H."/>
        </authorList>
    </citation>
    <scope>NUCLEOTIDE SEQUENCE [LARGE SCALE GENOMIC DNA]</scope>
    <source>
        <strain evidence="2 3">JCM 31653</strain>
    </source>
</reference>
<evidence type="ECO:0000259" key="1">
    <source>
        <dbReference type="Pfam" id="PF13271"/>
    </source>
</evidence>
<dbReference type="Proteomes" id="UP000297549">
    <property type="component" value="Unassembled WGS sequence"/>
</dbReference>
<gene>
    <name evidence="2" type="ORF">E5K00_08355</name>
</gene>
<feature type="domain" description="DUF4062" evidence="1">
    <location>
        <begin position="10"/>
        <end position="93"/>
    </location>
</feature>
<dbReference type="AlphaFoldDB" id="A0A4Z0Q6B3"/>
<organism evidence="2 3">
    <name type="scientific">Hymenobacter aquaticus</name>
    <dbReference type="NCBI Taxonomy" id="1867101"/>
    <lineage>
        <taxon>Bacteria</taxon>
        <taxon>Pseudomonadati</taxon>
        <taxon>Bacteroidota</taxon>
        <taxon>Cytophagia</taxon>
        <taxon>Cytophagales</taxon>
        <taxon>Hymenobacteraceae</taxon>
        <taxon>Hymenobacter</taxon>
    </lineage>
</organism>
<comment type="caution">
    <text evidence="2">The sequence shown here is derived from an EMBL/GenBank/DDBJ whole genome shotgun (WGS) entry which is preliminary data.</text>
</comment>
<sequence>MPTSKPILLVSSAVFGYEELLDRLYAILDKLGFEVWMSHKGTLPIDPNISALESCRKAVARCDYFLSIILPRYGSGREGDTEESITHQELREAIRLKKPRWVLAHDHVVFARGLLRSLGFKTAEDRKSLTLKGTPIFDDLRLIDMYELASRNDILLLKDRQGNWVQQFSTDGEVLLFASSQFQRFQEAEAFVKESLGKASRLKKAIKPSSAK</sequence>
<protein>
    <submittedName>
        <fullName evidence="2">DUF4062 domain-containing protein</fullName>
    </submittedName>
</protein>
<dbReference type="RefSeq" id="WP_135462773.1">
    <property type="nucleotide sequence ID" value="NZ_SRLC01000001.1"/>
</dbReference>
<dbReference type="InterPro" id="IPR025139">
    <property type="entry name" value="DUF4062"/>
</dbReference>
<evidence type="ECO:0000313" key="2">
    <source>
        <dbReference type="EMBL" id="TGE25194.1"/>
    </source>
</evidence>
<accession>A0A4Z0Q6B3</accession>
<dbReference type="Pfam" id="PF13271">
    <property type="entry name" value="DUF4062"/>
    <property type="match status" value="1"/>
</dbReference>